<dbReference type="OMA" id="QADMHRC"/>
<dbReference type="PANTHER" id="PTHR21096:SF0">
    <property type="entry name" value="PROTEIN FAM136A"/>
    <property type="match status" value="1"/>
</dbReference>
<reference evidence="3 4" key="1">
    <citation type="journal article" date="2014" name="Nat. Commun.">
        <title>Klebsormidium flaccidum genome reveals primary factors for plant terrestrial adaptation.</title>
        <authorList>
            <person name="Hori K."/>
            <person name="Maruyama F."/>
            <person name="Fujisawa T."/>
            <person name="Togashi T."/>
            <person name="Yamamoto N."/>
            <person name="Seo M."/>
            <person name="Sato S."/>
            <person name="Yamada T."/>
            <person name="Mori H."/>
            <person name="Tajima N."/>
            <person name="Moriyama T."/>
            <person name="Ikeuchi M."/>
            <person name="Watanabe M."/>
            <person name="Wada H."/>
            <person name="Kobayashi K."/>
            <person name="Saito M."/>
            <person name="Masuda T."/>
            <person name="Sasaki-Sekimoto Y."/>
            <person name="Mashiguchi K."/>
            <person name="Awai K."/>
            <person name="Shimojima M."/>
            <person name="Masuda S."/>
            <person name="Iwai M."/>
            <person name="Nobusawa T."/>
            <person name="Narise T."/>
            <person name="Kondo S."/>
            <person name="Saito H."/>
            <person name="Sato R."/>
            <person name="Murakawa M."/>
            <person name="Ihara Y."/>
            <person name="Oshima-Yamada Y."/>
            <person name="Ohtaka K."/>
            <person name="Satoh M."/>
            <person name="Sonobe K."/>
            <person name="Ishii M."/>
            <person name="Ohtani R."/>
            <person name="Kanamori-Sato M."/>
            <person name="Honoki R."/>
            <person name="Miyazaki D."/>
            <person name="Mochizuki H."/>
            <person name="Umetsu J."/>
            <person name="Higashi K."/>
            <person name="Shibata D."/>
            <person name="Kamiya Y."/>
            <person name="Sato N."/>
            <person name="Nakamura Y."/>
            <person name="Tabata S."/>
            <person name="Ida S."/>
            <person name="Kurokawa K."/>
            <person name="Ohta H."/>
        </authorList>
    </citation>
    <scope>NUCLEOTIDE SEQUENCE [LARGE SCALE GENOMIC DNA]</scope>
    <source>
        <strain evidence="3 4">NIES-2285</strain>
    </source>
</reference>
<dbReference type="AlphaFoldDB" id="A0A1Y1HT49"/>
<dbReference type="Pfam" id="PF05811">
    <property type="entry name" value="DUF842"/>
    <property type="match status" value="1"/>
</dbReference>
<feature type="coiled-coil region" evidence="2">
    <location>
        <begin position="68"/>
        <end position="95"/>
    </location>
</feature>
<sequence>MSRDEAARMQHLQDGVENLVEKIERQFIRPERIKTFECCIDCCKDDSLRQIELQNCLTSCTDGMQRIEEVVNQELAELQNRLQRCANQCQDQAKLQVPPDGNLSADRKAALQGDLQSCVNRCVDQQLKSLPQVEKRIQYGIRRVSG</sequence>
<evidence type="ECO:0008006" key="5">
    <source>
        <dbReference type="Google" id="ProtNLM"/>
    </source>
</evidence>
<evidence type="ECO:0000256" key="2">
    <source>
        <dbReference type="SAM" id="Coils"/>
    </source>
</evidence>
<evidence type="ECO:0000313" key="3">
    <source>
        <dbReference type="EMBL" id="GAQ81293.1"/>
    </source>
</evidence>
<gene>
    <name evidence="3" type="ORF">KFL_000760220</name>
</gene>
<proteinExistence type="inferred from homology"/>
<comment type="similarity">
    <text evidence="1">Belongs to the FAM136 family.</text>
</comment>
<dbReference type="PANTHER" id="PTHR21096">
    <property type="entry name" value="PROTEIN FAM136A"/>
    <property type="match status" value="1"/>
</dbReference>
<dbReference type="GO" id="GO:0005737">
    <property type="term" value="C:cytoplasm"/>
    <property type="evidence" value="ECO:0000318"/>
    <property type="project" value="GO_Central"/>
</dbReference>
<protein>
    <recommendedName>
        <fullName evidence="5">Protein FAM136A</fullName>
    </recommendedName>
</protein>
<keyword evidence="4" id="KW-1185">Reference proteome</keyword>
<evidence type="ECO:0000256" key="1">
    <source>
        <dbReference type="ARBA" id="ARBA00009952"/>
    </source>
</evidence>
<dbReference type="EMBL" id="DF237025">
    <property type="protein sequence ID" value="GAQ81293.1"/>
    <property type="molecule type" value="Genomic_DNA"/>
</dbReference>
<keyword evidence="2" id="KW-0175">Coiled coil</keyword>
<accession>A0A1Y1HT49</accession>
<name>A0A1Y1HT49_KLENI</name>
<dbReference type="InterPro" id="IPR008560">
    <property type="entry name" value="DUF842_euk"/>
</dbReference>
<dbReference type="OrthoDB" id="9975421at2759"/>
<dbReference type="Proteomes" id="UP000054558">
    <property type="component" value="Unassembled WGS sequence"/>
</dbReference>
<evidence type="ECO:0000313" key="4">
    <source>
        <dbReference type="Proteomes" id="UP000054558"/>
    </source>
</evidence>
<organism evidence="3 4">
    <name type="scientific">Klebsormidium nitens</name>
    <name type="common">Green alga</name>
    <name type="synonym">Ulothrix nitens</name>
    <dbReference type="NCBI Taxonomy" id="105231"/>
    <lineage>
        <taxon>Eukaryota</taxon>
        <taxon>Viridiplantae</taxon>
        <taxon>Streptophyta</taxon>
        <taxon>Klebsormidiophyceae</taxon>
        <taxon>Klebsormidiales</taxon>
        <taxon>Klebsormidiaceae</taxon>
        <taxon>Klebsormidium</taxon>
    </lineage>
</organism>